<dbReference type="GO" id="GO:0031515">
    <property type="term" value="C:tRNA (m1A) methyltransferase complex"/>
    <property type="evidence" value="ECO:0007669"/>
    <property type="project" value="InterPro"/>
</dbReference>
<dbReference type="InterPro" id="IPR017423">
    <property type="entry name" value="TRM6"/>
</dbReference>
<dbReference type="EMBL" id="CAKOGL010000022">
    <property type="protein sequence ID" value="CAH2100046.1"/>
    <property type="molecule type" value="Genomic_DNA"/>
</dbReference>
<dbReference type="PANTHER" id="PTHR12945:SF0">
    <property type="entry name" value="TRNA (ADENINE(58)-N(1))-METHYLTRANSFERASE NON-CATALYTIC SUBUNIT TRM6"/>
    <property type="match status" value="1"/>
</dbReference>
<name>A0AAU9UM03_EUPED</name>
<dbReference type="Pfam" id="PF04189">
    <property type="entry name" value="Gcd10p"/>
    <property type="match status" value="1"/>
</dbReference>
<evidence type="ECO:0000256" key="4">
    <source>
        <dbReference type="ARBA" id="ARBA00022694"/>
    </source>
</evidence>
<evidence type="ECO:0000256" key="5">
    <source>
        <dbReference type="ARBA" id="ARBA00023242"/>
    </source>
</evidence>
<proteinExistence type="inferred from homology"/>
<dbReference type="Proteomes" id="UP001153954">
    <property type="component" value="Unassembled WGS sequence"/>
</dbReference>
<evidence type="ECO:0000256" key="3">
    <source>
        <dbReference type="ARBA" id="ARBA00021704"/>
    </source>
</evidence>
<sequence>MNNHTIKVGDYIVLQKQNYKKLHKFNKPNSTVNLGKDTINLSGIEGSHYFSIFRMIAKGTKKSKEYHLELSKEAVNLIEEIGLKTSGTDNRNIYDDGRSQKLSANEISELKCDSNSASEIVETLITNSNTFHNKTEFSQAKYLKKKEKKYFEYIQILKPNLRTITEILYKLDPSKVQGVRIDTLSQIITFSNISSEGNHLLYDSGSNGLIAAALLSAMGPQCNGKLVHMHPGNMSQKQALLAMNFSLDHYNKCISVNVYSALRQVYQGCDTNTVESVEGTTNLKRKAEENIEHESKIPKLEDSTLISESCDINEVTETPPKKPKWHFDNIAASEILSKKVDSLVVVCKEDPQNIFLELITFVKPGRPFVIYYSVAEPLQNLYMTLKSLSNVAALKLTNNWMRNYQILPERTHPEVMMNGSSGFLLTGYVLK</sequence>
<evidence type="ECO:0000313" key="8">
    <source>
        <dbReference type="Proteomes" id="UP001153954"/>
    </source>
</evidence>
<keyword evidence="4" id="KW-0819">tRNA processing</keyword>
<dbReference type="InterPro" id="IPR029063">
    <property type="entry name" value="SAM-dependent_MTases_sf"/>
</dbReference>
<comment type="caution">
    <text evidence="7">The sequence shown here is derived from an EMBL/GenBank/DDBJ whole genome shotgun (WGS) entry which is preliminary data.</text>
</comment>
<comment type="similarity">
    <text evidence="2">Belongs to the TRM6/GCD10 family.</text>
</comment>
<organism evidence="7 8">
    <name type="scientific">Euphydryas editha</name>
    <name type="common">Edith's checkerspot</name>
    <dbReference type="NCBI Taxonomy" id="104508"/>
    <lineage>
        <taxon>Eukaryota</taxon>
        <taxon>Metazoa</taxon>
        <taxon>Ecdysozoa</taxon>
        <taxon>Arthropoda</taxon>
        <taxon>Hexapoda</taxon>
        <taxon>Insecta</taxon>
        <taxon>Pterygota</taxon>
        <taxon>Neoptera</taxon>
        <taxon>Endopterygota</taxon>
        <taxon>Lepidoptera</taxon>
        <taxon>Glossata</taxon>
        <taxon>Ditrysia</taxon>
        <taxon>Papilionoidea</taxon>
        <taxon>Nymphalidae</taxon>
        <taxon>Nymphalinae</taxon>
        <taxon>Euphydryas</taxon>
    </lineage>
</organism>
<evidence type="ECO:0000256" key="1">
    <source>
        <dbReference type="ARBA" id="ARBA00004123"/>
    </source>
</evidence>
<evidence type="ECO:0000256" key="2">
    <source>
        <dbReference type="ARBA" id="ARBA00008320"/>
    </source>
</evidence>
<dbReference type="PANTHER" id="PTHR12945">
    <property type="entry name" value="TRANSLATION INITIATION FACTOR EIF3-RELATED"/>
    <property type="match status" value="1"/>
</dbReference>
<comment type="subcellular location">
    <subcellularLocation>
        <location evidence="1">Nucleus</location>
    </subcellularLocation>
</comment>
<accession>A0AAU9UM03</accession>
<evidence type="ECO:0000313" key="7">
    <source>
        <dbReference type="EMBL" id="CAH2100046.1"/>
    </source>
</evidence>
<gene>
    <name evidence="7" type="ORF">EEDITHA_LOCUS14958</name>
</gene>
<dbReference type="Gene3D" id="3.40.50.150">
    <property type="entry name" value="Vaccinia Virus protein VP39"/>
    <property type="match status" value="1"/>
</dbReference>
<keyword evidence="5" id="KW-0539">Nucleus</keyword>
<protein>
    <recommendedName>
        <fullName evidence="3">tRNA (adenine(58)-N(1))-methyltransferase non-catalytic subunit TRM6</fullName>
    </recommendedName>
    <alternativeName>
        <fullName evidence="6">tRNA(m1A58)-methyltransferase subunit TRM6</fullName>
    </alternativeName>
</protein>
<keyword evidence="8" id="KW-1185">Reference proteome</keyword>
<dbReference type="AlphaFoldDB" id="A0AAU9UM03"/>
<dbReference type="GO" id="GO:0005634">
    <property type="term" value="C:nucleus"/>
    <property type="evidence" value="ECO:0007669"/>
    <property type="project" value="UniProtKB-SubCell"/>
</dbReference>
<reference evidence="7" key="1">
    <citation type="submission" date="2022-03" db="EMBL/GenBank/DDBJ databases">
        <authorList>
            <person name="Tunstrom K."/>
        </authorList>
    </citation>
    <scope>NUCLEOTIDE SEQUENCE</scope>
</reference>
<dbReference type="GO" id="GO:0030488">
    <property type="term" value="P:tRNA methylation"/>
    <property type="evidence" value="ECO:0007669"/>
    <property type="project" value="InterPro"/>
</dbReference>
<evidence type="ECO:0000256" key="6">
    <source>
        <dbReference type="ARBA" id="ARBA00032319"/>
    </source>
</evidence>